<evidence type="ECO:0000313" key="3">
    <source>
        <dbReference type="EMBL" id="RTY35390.1"/>
    </source>
</evidence>
<evidence type="ECO:0000256" key="2">
    <source>
        <dbReference type="SAM" id="Coils"/>
    </source>
</evidence>
<keyword evidence="1" id="KW-0802">TPR repeat</keyword>
<organism evidence="3 4">
    <name type="scientific">Chlorobium phaeovibrioides</name>
    <dbReference type="NCBI Taxonomy" id="1094"/>
    <lineage>
        <taxon>Bacteria</taxon>
        <taxon>Pseudomonadati</taxon>
        <taxon>Chlorobiota</taxon>
        <taxon>Chlorobiia</taxon>
        <taxon>Chlorobiales</taxon>
        <taxon>Chlorobiaceae</taxon>
        <taxon>Chlorobium/Pelodictyon group</taxon>
        <taxon>Chlorobium</taxon>
    </lineage>
</organism>
<dbReference type="InterPro" id="IPR011990">
    <property type="entry name" value="TPR-like_helical_dom_sf"/>
</dbReference>
<feature type="coiled-coil region" evidence="2">
    <location>
        <begin position="86"/>
        <end position="132"/>
    </location>
</feature>
<dbReference type="PROSITE" id="PS50005">
    <property type="entry name" value="TPR"/>
    <property type="match status" value="1"/>
</dbReference>
<evidence type="ECO:0000256" key="1">
    <source>
        <dbReference type="PROSITE-ProRule" id="PRU00339"/>
    </source>
</evidence>
<comment type="caution">
    <text evidence="3">The sequence shown here is derived from an EMBL/GenBank/DDBJ whole genome shotgun (WGS) entry which is preliminary data.</text>
</comment>
<dbReference type="AlphaFoldDB" id="A0A432AT31"/>
<proteinExistence type="predicted"/>
<protein>
    <recommendedName>
        <fullName evidence="5">Tetratricopeptide repeat protein</fullName>
    </recommendedName>
</protein>
<sequence length="721" mass="78991">MKSIVARAALGACILTLPASFGLRAEDAVKGYDDAASTLKELIEKAELNIRKVDGLIEERKVTERNIVRDEKARAAIQRGNELYAAGDLEEAKKAWNEALAITKNEEMKRYLAEEERRAERKAAEERAARDLRMKQLDADGIALFGEGRLEEAEGKFRELLSLDADNRSAGEYLENRIPALRRERQQKAEREKNARAAFERGNEYKASGNMKAARDAWKETLSLTSDTALQAMAAGGIRDADGQLAALRVKIQGLQAEGVILFEKDSLEEAEDRFREVLSLEGTNLQAMNYFEVKIPARKTELARLAMQEEKAKAALLSGSKFYDAAQKERAMAVWQTGLQLAQQESTRAAITARIRKAEDQAAADNVARMARMEQIKMNGAALFSKDALDESEALFGELLALNAGDPDAQQYITTLIPDRRNELARLAAVEHQAETVAGGAEKLFLAGDYSGAIVGWQQAISLSGIPETKAACARRIQTAEEKLRQQAIARRAHTEQLAIEGVALFNQHSIDKAEAKFREVLLLDGENQIARQYIDTRIPARKGELARLAEIEGKAMTALEQGSKLYDSGDYLGAKTLWQEALGTAQQPATKAAITERIAKADGEQAALEAAITALQSEAFSLFTADSLGESEAKFLKLLTLDGENQNAKHYLETAIPARKGELARLAAQEDKAKAGLASGNKLYTAGQKSEAMAAWQSALPLALKEATRTAISTRIREA</sequence>
<dbReference type="InterPro" id="IPR019734">
    <property type="entry name" value="TPR_rpt"/>
</dbReference>
<reference evidence="3 4" key="1">
    <citation type="submission" date="2018-12" db="EMBL/GenBank/DDBJ databases">
        <authorList>
            <person name="Lunina O.N."/>
            <person name="Grouzdev D.S."/>
            <person name="Gorlenko V.M."/>
            <person name="Savvichev A.S."/>
        </authorList>
    </citation>
    <scope>NUCLEOTIDE SEQUENCE [LARGE SCALE GENOMIC DNA]</scope>
    <source>
        <strain evidence="3 4">BrKhr-17</strain>
    </source>
</reference>
<dbReference type="Gene3D" id="1.25.40.10">
    <property type="entry name" value="Tetratricopeptide repeat domain"/>
    <property type="match status" value="3"/>
</dbReference>
<evidence type="ECO:0008006" key="5">
    <source>
        <dbReference type="Google" id="ProtNLM"/>
    </source>
</evidence>
<feature type="repeat" description="TPR" evidence="1">
    <location>
        <begin position="73"/>
        <end position="106"/>
    </location>
</feature>
<dbReference type="EMBL" id="RXYK01000023">
    <property type="protein sequence ID" value="RTY35390.1"/>
    <property type="molecule type" value="Genomic_DNA"/>
</dbReference>
<accession>A0A432AT31</accession>
<dbReference type="SUPFAM" id="SSF48452">
    <property type="entry name" value="TPR-like"/>
    <property type="match status" value="2"/>
</dbReference>
<dbReference type="Proteomes" id="UP000279908">
    <property type="component" value="Unassembled WGS sequence"/>
</dbReference>
<dbReference type="RefSeq" id="WP_126385211.1">
    <property type="nucleotide sequence ID" value="NZ_RXYK01000023.1"/>
</dbReference>
<gene>
    <name evidence="3" type="ORF">EKD02_09320</name>
</gene>
<evidence type="ECO:0000313" key="4">
    <source>
        <dbReference type="Proteomes" id="UP000279908"/>
    </source>
</evidence>
<dbReference type="SMART" id="SM00028">
    <property type="entry name" value="TPR"/>
    <property type="match status" value="7"/>
</dbReference>
<feature type="non-terminal residue" evidence="3">
    <location>
        <position position="721"/>
    </location>
</feature>
<keyword evidence="2" id="KW-0175">Coiled coil</keyword>
<name>A0A432AT31_CHLPH</name>